<dbReference type="EMBL" id="HG793138">
    <property type="protein sequence ID" value="CRL21312.1"/>
    <property type="molecule type" value="Genomic_DNA"/>
</dbReference>
<keyword evidence="1" id="KW-0812">Transmembrane</keyword>
<dbReference type="AlphaFoldDB" id="A0A0G4P4T6"/>
<gene>
    <name evidence="2" type="ORF">PCAMFM013_S005g000476</name>
</gene>
<protein>
    <submittedName>
        <fullName evidence="2">Str. FM013</fullName>
    </submittedName>
</protein>
<name>A0A0G4P4T6_PENC3</name>
<evidence type="ECO:0000313" key="3">
    <source>
        <dbReference type="Proteomes" id="UP000053732"/>
    </source>
</evidence>
<dbReference type="PANTHER" id="PTHR35896:SF3">
    <property type="entry name" value="MAJOR FACILITATOR SUPERFAMILY TRANSPORTER"/>
    <property type="match status" value="1"/>
</dbReference>
<feature type="transmembrane region" description="Helical" evidence="1">
    <location>
        <begin position="32"/>
        <end position="53"/>
    </location>
</feature>
<keyword evidence="3" id="KW-1185">Reference proteome</keyword>
<organism evidence="2 3">
    <name type="scientific">Penicillium camemberti (strain FM 013)</name>
    <dbReference type="NCBI Taxonomy" id="1429867"/>
    <lineage>
        <taxon>Eukaryota</taxon>
        <taxon>Fungi</taxon>
        <taxon>Dikarya</taxon>
        <taxon>Ascomycota</taxon>
        <taxon>Pezizomycotina</taxon>
        <taxon>Eurotiomycetes</taxon>
        <taxon>Eurotiomycetidae</taxon>
        <taxon>Eurotiales</taxon>
        <taxon>Aspergillaceae</taxon>
        <taxon>Penicillium</taxon>
    </lineage>
</organism>
<proteinExistence type="predicted"/>
<accession>A0A0G4P4T6</accession>
<sequence length="199" mass="22704">MPNMESNLEFGESLLKASPREKVQKASKIKPTAIFIIIVVLVSLNVLVANLLYTPPPYKISTSPTAHCGSSRDEAKSAGCHFDPMSFSWLPTDCYDAELTKSFLGLKEWQWFTDADGSPAQHELVLRGDYDELFVSWEYHLLHCTYTWRKMHRALLRGTPVDNYIGKYNHTAHCEMMLLAQHMERNSTNTIIQTKFVSC</sequence>
<dbReference type="Proteomes" id="UP000053732">
    <property type="component" value="Unassembled WGS sequence"/>
</dbReference>
<keyword evidence="1" id="KW-1133">Transmembrane helix</keyword>
<evidence type="ECO:0000256" key="1">
    <source>
        <dbReference type="SAM" id="Phobius"/>
    </source>
</evidence>
<dbReference type="InterPro" id="IPR053008">
    <property type="entry name" value="Phomopsin_biosynth_assoc"/>
</dbReference>
<reference evidence="2 3" key="1">
    <citation type="journal article" date="2014" name="Nat. Commun.">
        <title>Multiple recent horizontal transfers of a large genomic region in cheese making fungi.</title>
        <authorList>
            <person name="Cheeseman K."/>
            <person name="Ropars J."/>
            <person name="Renault P."/>
            <person name="Dupont J."/>
            <person name="Gouzy J."/>
            <person name="Branca A."/>
            <person name="Abraham A.L."/>
            <person name="Ceppi M."/>
            <person name="Conseiller E."/>
            <person name="Debuchy R."/>
            <person name="Malagnac F."/>
            <person name="Goarin A."/>
            <person name="Silar P."/>
            <person name="Lacoste S."/>
            <person name="Sallet E."/>
            <person name="Bensimon A."/>
            <person name="Giraud T."/>
            <person name="Brygoo Y."/>
        </authorList>
    </citation>
    <scope>NUCLEOTIDE SEQUENCE [LARGE SCALE GENOMIC DNA]</scope>
    <source>
        <strain evidence="3">FM 013</strain>
    </source>
</reference>
<keyword evidence="1" id="KW-0472">Membrane</keyword>
<evidence type="ECO:0000313" key="2">
    <source>
        <dbReference type="EMBL" id="CRL21312.1"/>
    </source>
</evidence>
<dbReference type="STRING" id="1429867.A0A0G4P4T6"/>
<dbReference type="PANTHER" id="PTHR35896">
    <property type="entry name" value="IG-LIKE DOMAIN-CONTAINING PROTEIN"/>
    <property type="match status" value="1"/>
</dbReference>